<name>A0A9P1R8K1_PSEAI</name>
<organism evidence="2 3">
    <name type="scientific">Pseudomonas aeruginosa</name>
    <dbReference type="NCBI Taxonomy" id="287"/>
    <lineage>
        <taxon>Bacteria</taxon>
        <taxon>Pseudomonadati</taxon>
        <taxon>Pseudomonadota</taxon>
        <taxon>Gammaproteobacteria</taxon>
        <taxon>Pseudomonadales</taxon>
        <taxon>Pseudomonadaceae</taxon>
        <taxon>Pseudomonas</taxon>
    </lineage>
</organism>
<feature type="transmembrane region" description="Helical" evidence="1">
    <location>
        <begin position="604"/>
        <end position="637"/>
    </location>
</feature>
<feature type="transmembrane region" description="Helical" evidence="1">
    <location>
        <begin position="657"/>
        <end position="678"/>
    </location>
</feature>
<dbReference type="EMBL" id="CVVU01000245">
    <property type="protein sequence ID" value="CRP81154.1"/>
    <property type="molecule type" value="Genomic_DNA"/>
</dbReference>
<keyword evidence="1" id="KW-0812">Transmembrane</keyword>
<accession>A0A9P1R8K1</accession>
<evidence type="ECO:0008006" key="4">
    <source>
        <dbReference type="Google" id="ProtNLM"/>
    </source>
</evidence>
<dbReference type="Proteomes" id="UP000045039">
    <property type="component" value="Unassembled WGS sequence"/>
</dbReference>
<dbReference type="GeneID" id="42591740"/>
<keyword evidence="1" id="KW-1133">Transmembrane helix</keyword>
<protein>
    <recommendedName>
        <fullName evidence="4">DotA/TraY family protein</fullName>
    </recommendedName>
</protein>
<reference evidence="3" key="1">
    <citation type="submission" date="2015-06" db="EMBL/GenBank/DDBJ databases">
        <authorList>
            <person name="Radhakrishnan Rajesh"/>
            <person name="Underwood Anthony"/>
            <person name="Al-Shahib Ali"/>
        </authorList>
    </citation>
    <scope>NUCLEOTIDE SEQUENCE [LARGE SCALE GENOMIC DNA]</scope>
    <source>
        <strain evidence="3">P19_London_7_VIM_2_05_10</strain>
    </source>
</reference>
<evidence type="ECO:0000313" key="3">
    <source>
        <dbReference type="Proteomes" id="UP000045039"/>
    </source>
</evidence>
<dbReference type="RefSeq" id="WP_050397076.1">
    <property type="nucleotide sequence ID" value="NZ_CAADND010000098.1"/>
</dbReference>
<keyword evidence="1" id="KW-0472">Membrane</keyword>
<evidence type="ECO:0000313" key="2">
    <source>
        <dbReference type="EMBL" id="CRP81154.1"/>
    </source>
</evidence>
<dbReference type="AlphaFoldDB" id="A0A9P1R8K1"/>
<feature type="transmembrane region" description="Helical" evidence="1">
    <location>
        <begin position="41"/>
        <end position="65"/>
    </location>
</feature>
<proteinExistence type="predicted"/>
<sequence>MRSLSVLVLVWLFGTWSFTDLPDGVASSATAVTPVIIFASYFTTFGLMLIGMLISWAIFLGIFRLRANGNFFGSRDKNEAFFYPMRMVFGMLLCAPVIPVATIAGESVTLTPGHALLIGLSKTASTYGDIAQAYSFKLMYEFDLMHDPDLNIAVSVPAATAQISSWYVSAAGVASTLTFKNPQEKFQGSGSADLANEVLKARWAAARPSSNVGADAWLIDVARSANVPVIPPAGVQSSGETAGTGMTEGTAVERQLSGQDWLCKATQNTSVLGISTEWAGSWACTSEYLALKNQSSTAINEGIAEAQRNVWAGVMATAMSRAAQVRDGTTTEDKAAQDLANQKYLNELGVWYASYLQQMIREKLVAERRAMAAPYYAQMSEWGWMAGGTFVLRAANDFGRAQSYAEGATAMLVPTGSLAALTPGDDLALIVQNEAIQNADKASEDGFWAQAKSIIVNDVLHLDMLLSADPSKTNLGTVTSWGRGVAGTGMGFLAAGSATKAAGAITDKMGKSPTPAGLMGKAADLLFGKLGTALLIIGLVLLIVGAFVGYILPVVYAVFGFMGVVSWLTFLLSSFFGINLWSAAQAAPKGEEHSSQMAAKGWNVMIFIALYPILAVGGLAAAIVITGIGLPLLNLFMSGIWGMFDGGPSGGWGEQAAGFLLGGCIMVAVFGFMAWSLCMTAAQLQTNFPRTVLNMVSFSEPGLSPYENVSQGVMGGITGIARGLVVQPISMAARSKIGDLLRRGPSNPPPGAQGTS</sequence>
<comment type="caution">
    <text evidence="2">The sequence shown here is derived from an EMBL/GenBank/DDBJ whole genome shotgun (WGS) entry which is preliminary data.</text>
</comment>
<feature type="transmembrane region" description="Helical" evidence="1">
    <location>
        <begin position="558"/>
        <end position="583"/>
    </location>
</feature>
<evidence type="ECO:0000256" key="1">
    <source>
        <dbReference type="SAM" id="Phobius"/>
    </source>
</evidence>
<gene>
    <name evidence="2" type="ORF">PAERUG_P19_London_7_VIM_2_05_10_05634</name>
</gene>
<feature type="transmembrane region" description="Helical" evidence="1">
    <location>
        <begin position="530"/>
        <end position="552"/>
    </location>
</feature>